<dbReference type="RefSeq" id="WP_211598201.1">
    <property type="nucleotide sequence ID" value="NZ_JAGRQI010000012.1"/>
</dbReference>
<reference evidence="6" key="1">
    <citation type="journal article" date="2023" name="Front. Microbiol.">
        <title>Phylogeography and host specificity of Pasteurellaceae pathogenic to sea-farmed fish in the north-east Atlantic.</title>
        <authorList>
            <person name="Gulla S."/>
            <person name="Colquhoun D.J."/>
            <person name="Olsen A.B."/>
            <person name="Spilsberg B."/>
            <person name="Lagesen K."/>
            <person name="Aakesson C.P."/>
            <person name="Strom S."/>
            <person name="Manji F."/>
            <person name="Birkbeck T.H."/>
            <person name="Nilsen H.K."/>
        </authorList>
    </citation>
    <scope>NUCLEOTIDE SEQUENCE</scope>
    <source>
        <strain evidence="6">VIB1234</strain>
    </source>
</reference>
<evidence type="ECO:0000256" key="4">
    <source>
        <dbReference type="ARBA" id="ARBA00022840"/>
    </source>
</evidence>
<dbReference type="InterPro" id="IPR014818">
    <property type="entry name" value="Phage/plasmid_primase_P4_C"/>
</dbReference>
<evidence type="ECO:0000256" key="1">
    <source>
        <dbReference type="ARBA" id="ARBA00022741"/>
    </source>
</evidence>
<dbReference type="InterPro" id="IPR036388">
    <property type="entry name" value="WH-like_DNA-bd_sf"/>
</dbReference>
<dbReference type="SUPFAM" id="SSF46785">
    <property type="entry name" value="Winged helix' DNA-binding domain"/>
    <property type="match status" value="1"/>
</dbReference>
<evidence type="ECO:0000313" key="7">
    <source>
        <dbReference type="Proteomes" id="UP001230466"/>
    </source>
</evidence>
<dbReference type="NCBIfam" id="TIGR01613">
    <property type="entry name" value="primase_Cterm"/>
    <property type="match status" value="1"/>
</dbReference>
<organism evidence="6 7">
    <name type="scientific">Pasteurella atlantica</name>
    <dbReference type="NCBI Taxonomy" id="2827233"/>
    <lineage>
        <taxon>Bacteria</taxon>
        <taxon>Pseudomonadati</taxon>
        <taxon>Pseudomonadota</taxon>
        <taxon>Gammaproteobacteria</taxon>
        <taxon>Pasteurellales</taxon>
        <taxon>Pasteurellaceae</taxon>
        <taxon>Pasteurella</taxon>
    </lineage>
</organism>
<dbReference type="Pfam" id="PF08706">
    <property type="entry name" value="D5_N"/>
    <property type="match status" value="1"/>
</dbReference>
<dbReference type="InterPro" id="IPR036390">
    <property type="entry name" value="WH_DNA-bd_sf"/>
</dbReference>
<dbReference type="Pfam" id="PF08707">
    <property type="entry name" value="PriCT_2"/>
    <property type="match status" value="1"/>
</dbReference>
<dbReference type="SUPFAM" id="SSF52540">
    <property type="entry name" value="P-loop containing nucleoside triphosphate hydrolases"/>
    <property type="match status" value="1"/>
</dbReference>
<dbReference type="InterPro" id="IPR004968">
    <property type="entry name" value="DNA_primase/NTPase_C"/>
</dbReference>
<keyword evidence="1" id="KW-0547">Nucleotide-binding</keyword>
<dbReference type="InterPro" id="IPR014819">
    <property type="entry name" value="PriCT_2"/>
</dbReference>
<gene>
    <name evidence="6" type="ORF">QJU78_03830</name>
</gene>
<sequence length="739" mass="84118">MLAINYARGRTISSAKVEFKTSASFKDFATQLEKDRASTKGKQYICGAMQKKKRNTQNALSCGFIALDCDGFKSPDDYKALLDYIKKYESVVYTTFSHTEDVPRARVIMPLPKEYTREERIAIGYQLQHQIERELGTGRIVFYSSVYRPEQPLFTPPKNADFYYFSGNVWQPKEPISDNLGDTQSDEKITGISDDDLFVRECTLNEVNAQTFVDLADALRVLKADDYQDWVAVGLALAYFKQTEWENNAFDLWHDFSAQSFKYDVDIVSTKWDTLEIPQNTSYKAVFAKAQQKGWVNPRTTFKALRDAYKGAIPASALAKLFADKLGGWDNLAKLPDTSVSFFNGIFWELIPDNDLKRRAALFYEALGLDYTNLKVKNLVDTLKVRLADLGEESSDFIAFKNGLLNKKDGSFSEHTPKAFLRACSPFDYEPLQKDTPRFDEWVDFVSHNDPLKAKVLKAALYMVLANRYDWQFFIELVGVGGSGKSVFTNLASAIVGRGNVVSKNLEDLDKARERDGLDTARLIVIPDQEQYRGQGAGLKGITGGDLMRIDPKNKTPYNAYIRAVVIMSHNGTVNFTERNNGIERRRILVQLDREIPTDKQDLNFSDKLEKECGAIITKLINEFKNPDNARQILAESRYSNEALSIKHKSDHTMDFASFFETTENCDGLRVGTRINAGNLDFFYSMYLRYCDAYGFHPLSANKFKEAMATAFKTHKQPYPYTTRKTGSLGFFYQRYTQT</sequence>
<dbReference type="GO" id="GO:0016817">
    <property type="term" value="F:hydrolase activity, acting on acid anhydrides"/>
    <property type="evidence" value="ECO:0007669"/>
    <property type="project" value="InterPro"/>
</dbReference>
<dbReference type="PANTHER" id="PTHR35372:SF2">
    <property type="entry name" value="SF3 HELICASE DOMAIN-CONTAINING PROTEIN"/>
    <property type="match status" value="1"/>
</dbReference>
<dbReference type="InterPro" id="IPR027417">
    <property type="entry name" value="P-loop_NTPase"/>
</dbReference>
<dbReference type="Proteomes" id="UP001230466">
    <property type="component" value="Unassembled WGS sequence"/>
</dbReference>
<name>A0AAW8CLQ2_9PAST</name>
<dbReference type="InterPro" id="IPR051620">
    <property type="entry name" value="ORF904-like_C"/>
</dbReference>
<dbReference type="PROSITE" id="PS51206">
    <property type="entry name" value="SF3_HELICASE_1"/>
    <property type="match status" value="1"/>
</dbReference>
<dbReference type="SMART" id="SM00885">
    <property type="entry name" value="D5_N"/>
    <property type="match status" value="1"/>
</dbReference>
<dbReference type="PANTHER" id="PTHR35372">
    <property type="entry name" value="ATP BINDING PROTEIN-RELATED"/>
    <property type="match status" value="1"/>
</dbReference>
<accession>A0AAW8CLQ2</accession>
<dbReference type="GO" id="GO:0004386">
    <property type="term" value="F:helicase activity"/>
    <property type="evidence" value="ECO:0007669"/>
    <property type="project" value="UniProtKB-KW"/>
</dbReference>
<keyword evidence="4" id="KW-0067">ATP-binding</keyword>
<dbReference type="InterPro" id="IPR014015">
    <property type="entry name" value="Helicase_SF3_DNA-vir"/>
</dbReference>
<keyword evidence="2" id="KW-0378">Hydrolase</keyword>
<proteinExistence type="predicted"/>
<evidence type="ECO:0000256" key="2">
    <source>
        <dbReference type="ARBA" id="ARBA00022801"/>
    </source>
</evidence>
<dbReference type="InterPro" id="IPR006500">
    <property type="entry name" value="Helicase_put_C_phage/plasmid"/>
</dbReference>
<keyword evidence="3" id="KW-0347">Helicase</keyword>
<feature type="domain" description="SF3 helicase" evidence="5">
    <location>
        <begin position="452"/>
        <end position="605"/>
    </location>
</feature>
<protein>
    <submittedName>
        <fullName evidence="6">Phage/plasmid primase, P4 family</fullName>
    </submittedName>
</protein>
<dbReference type="GO" id="GO:0005524">
    <property type="term" value="F:ATP binding"/>
    <property type="evidence" value="ECO:0007669"/>
    <property type="project" value="UniProtKB-KW"/>
</dbReference>
<dbReference type="AlphaFoldDB" id="A0AAW8CLQ2"/>
<comment type="caution">
    <text evidence="6">The sequence shown here is derived from an EMBL/GenBank/DDBJ whole genome shotgun (WGS) entry which is preliminary data.</text>
</comment>
<dbReference type="Pfam" id="PF03288">
    <property type="entry name" value="Pox_D5"/>
    <property type="match status" value="1"/>
</dbReference>
<evidence type="ECO:0000313" key="6">
    <source>
        <dbReference type="EMBL" id="MDP8186910.1"/>
    </source>
</evidence>
<dbReference type="Pfam" id="PF19263">
    <property type="entry name" value="DUF5906"/>
    <property type="match status" value="1"/>
</dbReference>
<evidence type="ECO:0000256" key="3">
    <source>
        <dbReference type="ARBA" id="ARBA00022806"/>
    </source>
</evidence>
<dbReference type="InterPro" id="IPR045455">
    <property type="entry name" value="NrS-1_pol-like_helicase"/>
</dbReference>
<dbReference type="EMBL" id="JASAYJ010000006">
    <property type="protein sequence ID" value="MDP8186910.1"/>
    <property type="molecule type" value="Genomic_DNA"/>
</dbReference>
<dbReference type="Gene3D" id="3.40.50.300">
    <property type="entry name" value="P-loop containing nucleotide triphosphate hydrolases"/>
    <property type="match status" value="1"/>
</dbReference>
<evidence type="ECO:0000259" key="5">
    <source>
        <dbReference type="PROSITE" id="PS51206"/>
    </source>
</evidence>
<dbReference type="Gene3D" id="1.10.10.10">
    <property type="entry name" value="Winged helix-like DNA-binding domain superfamily/Winged helix DNA-binding domain"/>
    <property type="match status" value="1"/>
</dbReference>